<dbReference type="Proteomes" id="UP000008888">
    <property type="component" value="Chromosome"/>
</dbReference>
<evidence type="ECO:0000256" key="1">
    <source>
        <dbReference type="ARBA" id="ARBA00009437"/>
    </source>
</evidence>
<evidence type="ECO:0000256" key="4">
    <source>
        <dbReference type="ARBA" id="ARBA00023163"/>
    </source>
</evidence>
<dbReference type="InterPro" id="IPR005119">
    <property type="entry name" value="LysR_subst-bd"/>
</dbReference>
<name>G0A452_METMM</name>
<dbReference type="InterPro" id="IPR000847">
    <property type="entry name" value="LysR_HTH_N"/>
</dbReference>
<dbReference type="PRINTS" id="PR00039">
    <property type="entry name" value="HTHLYSR"/>
</dbReference>
<dbReference type="Pfam" id="PF03466">
    <property type="entry name" value="LysR_substrate"/>
    <property type="match status" value="1"/>
</dbReference>
<evidence type="ECO:0000313" key="6">
    <source>
        <dbReference type="EMBL" id="AEF99099.1"/>
    </source>
</evidence>
<dbReference type="Gene3D" id="1.10.10.10">
    <property type="entry name" value="Winged helix-like DNA-binding domain superfamily/Winged helix DNA-binding domain"/>
    <property type="match status" value="1"/>
</dbReference>
<dbReference type="EMBL" id="CP002738">
    <property type="protein sequence ID" value="AEF99099.1"/>
    <property type="molecule type" value="Genomic_DNA"/>
</dbReference>
<gene>
    <name evidence="6" type="ordered locus">Metme_0656</name>
</gene>
<dbReference type="GO" id="GO:0003677">
    <property type="term" value="F:DNA binding"/>
    <property type="evidence" value="ECO:0007669"/>
    <property type="project" value="UniProtKB-KW"/>
</dbReference>
<accession>G0A452</accession>
<dbReference type="STRING" id="857087.Metme_0656"/>
<keyword evidence="3" id="KW-0238">DNA-binding</keyword>
<reference evidence="6 7" key="1">
    <citation type="journal article" date="2011" name="J. Bacteriol.">
        <title>Complete Genome Sequence of the Aerobic Marine Methanotroph Methylomonas methanica MC09.</title>
        <authorList>
            <person name="Boden R."/>
            <person name="Cunliffe M."/>
            <person name="Scanlan J."/>
            <person name="Moussard H."/>
            <person name="Kits K.D."/>
            <person name="Klotz M.G."/>
            <person name="Jetten M.S."/>
            <person name="Vuilleumier S."/>
            <person name="Han J."/>
            <person name="Peters L."/>
            <person name="Mikhailova N."/>
            <person name="Teshima H."/>
            <person name="Tapia R."/>
            <person name="Kyrpides N."/>
            <person name="Ivanova N."/>
            <person name="Pagani I."/>
            <person name="Cheng J.F."/>
            <person name="Goodwin L."/>
            <person name="Han C."/>
            <person name="Hauser L."/>
            <person name="Land M.L."/>
            <person name="Lapidus A."/>
            <person name="Lucas S."/>
            <person name="Pitluck S."/>
            <person name="Woyke T."/>
            <person name="Stein L."/>
            <person name="Murrell J.C."/>
        </authorList>
    </citation>
    <scope>NUCLEOTIDE SEQUENCE [LARGE SCALE GENOMIC DNA]</scope>
    <source>
        <strain evidence="6 7">MC09</strain>
    </source>
</reference>
<dbReference type="PANTHER" id="PTHR30346:SF28">
    <property type="entry name" value="HTH-TYPE TRANSCRIPTIONAL REGULATOR CYNR"/>
    <property type="match status" value="1"/>
</dbReference>
<comment type="similarity">
    <text evidence="1">Belongs to the LysR transcriptional regulatory family.</text>
</comment>
<dbReference type="PANTHER" id="PTHR30346">
    <property type="entry name" value="TRANSCRIPTIONAL DUAL REGULATOR HCAR-RELATED"/>
    <property type="match status" value="1"/>
</dbReference>
<reference key="2">
    <citation type="submission" date="2011-05" db="EMBL/GenBank/DDBJ databases">
        <title>Complete genome sequence of the aerobic marine methanotroph Methylomonas methanica MC09.</title>
        <authorList>
            <person name="Boden R."/>
            <person name="Cunliffe M."/>
            <person name="Scanlan J."/>
            <person name="Moussard H."/>
            <person name="Kits K.D."/>
            <person name="Klotz M."/>
            <person name="Jetten M."/>
            <person name="Vuilleumier S."/>
            <person name="Han J."/>
            <person name="Peters L."/>
            <person name="Mikhailova N."/>
            <person name="Teshima H."/>
            <person name="Tapia R."/>
            <person name="Kyrpides N."/>
            <person name="Ivanova N."/>
            <person name="Pagani I."/>
            <person name="Cheng J.-F."/>
            <person name="Goodwin L."/>
            <person name="Han C."/>
            <person name="Hauser L."/>
            <person name="Land M."/>
            <person name="Lapidus A."/>
            <person name="Lucas S."/>
            <person name="Pitluck S."/>
            <person name="Woyke T."/>
            <person name="Stein L.Y."/>
            <person name="Murrell C."/>
        </authorList>
    </citation>
    <scope>NUCLEOTIDE SEQUENCE</scope>
    <source>
        <strain>MC09</strain>
    </source>
</reference>
<protein>
    <submittedName>
        <fullName evidence="6">Transcriptional regulator, LysR family</fullName>
    </submittedName>
</protein>
<dbReference type="Gene3D" id="3.40.190.10">
    <property type="entry name" value="Periplasmic binding protein-like II"/>
    <property type="match status" value="2"/>
</dbReference>
<keyword evidence="2" id="KW-0805">Transcription regulation</keyword>
<dbReference type="GO" id="GO:0032993">
    <property type="term" value="C:protein-DNA complex"/>
    <property type="evidence" value="ECO:0007669"/>
    <property type="project" value="TreeGrafter"/>
</dbReference>
<proteinExistence type="inferred from homology"/>
<dbReference type="eggNOG" id="COG0583">
    <property type="taxonomic scope" value="Bacteria"/>
</dbReference>
<dbReference type="SUPFAM" id="SSF53850">
    <property type="entry name" value="Periplasmic binding protein-like II"/>
    <property type="match status" value="1"/>
</dbReference>
<keyword evidence="4" id="KW-0804">Transcription</keyword>
<keyword evidence="7" id="KW-1185">Reference proteome</keyword>
<dbReference type="InterPro" id="IPR036388">
    <property type="entry name" value="WH-like_DNA-bd_sf"/>
</dbReference>
<dbReference type="FunFam" id="1.10.10.10:FF:000001">
    <property type="entry name" value="LysR family transcriptional regulator"/>
    <property type="match status" value="1"/>
</dbReference>
<dbReference type="AlphaFoldDB" id="G0A452"/>
<feature type="domain" description="HTH lysR-type" evidence="5">
    <location>
        <begin position="1"/>
        <end position="58"/>
    </location>
</feature>
<sequence>MEMQQIRYFLAVCDKASFTRAAQATFVSQPSLTQAIKKLEDELGGELFNRERSGCRLTALGRLVEPSLREIFHEVQAIKAEAIRFSRLNTVPLRIGIMTTIAARHLSPFFADFQQERPHVELELIVDNEQNLLKQLDEERLDLIVSAPTSPVPGHFQSLTLYEERYVVVFNDKHRFNQLQHIDLATIQAEPYLDRLNCELRETLRSVCLDKQIDLYAAYRSNSEEWILSMVRAGIGVALMPEFSIPKPADKLKFRYLADPDIRRTVNAIYPASATTNPTVGELLEKLRLAF</sequence>
<dbReference type="Pfam" id="PF00126">
    <property type="entry name" value="HTH_1"/>
    <property type="match status" value="1"/>
</dbReference>
<reference evidence="7" key="3">
    <citation type="submission" date="2011-05" db="EMBL/GenBank/DDBJ databases">
        <title>Complete sequence of Methylomonas methanica MC09.</title>
        <authorList>
            <consortium name="US DOE Joint Genome Institute"/>
            <person name="Lucas S."/>
            <person name="Han J."/>
            <person name="Lapidus A."/>
            <person name="Cheng J.-F."/>
            <person name="Goodwin L."/>
            <person name="Pitluck S."/>
            <person name="Peters L."/>
            <person name="Mikhailova N."/>
            <person name="Teshima H."/>
            <person name="Han C."/>
            <person name="Tapia R."/>
            <person name="Land M."/>
            <person name="Hauser L."/>
            <person name="Kyrpides N."/>
            <person name="Ivanova N."/>
            <person name="Pagani I."/>
            <person name="Stein L."/>
            <person name="Woyke T."/>
        </authorList>
    </citation>
    <scope>NUCLEOTIDE SEQUENCE [LARGE SCALE GENOMIC DNA]</scope>
    <source>
        <strain evidence="7">MC09</strain>
    </source>
</reference>
<evidence type="ECO:0000256" key="3">
    <source>
        <dbReference type="ARBA" id="ARBA00023125"/>
    </source>
</evidence>
<dbReference type="CDD" id="cd05466">
    <property type="entry name" value="PBP2_LTTR_substrate"/>
    <property type="match status" value="1"/>
</dbReference>
<dbReference type="InterPro" id="IPR036390">
    <property type="entry name" value="WH_DNA-bd_sf"/>
</dbReference>
<evidence type="ECO:0000256" key="2">
    <source>
        <dbReference type="ARBA" id="ARBA00023015"/>
    </source>
</evidence>
<evidence type="ECO:0000259" key="5">
    <source>
        <dbReference type="PROSITE" id="PS50931"/>
    </source>
</evidence>
<dbReference type="SUPFAM" id="SSF46785">
    <property type="entry name" value="Winged helix' DNA-binding domain"/>
    <property type="match status" value="1"/>
</dbReference>
<dbReference type="OrthoDB" id="9775392at2"/>
<dbReference type="GO" id="GO:0003700">
    <property type="term" value="F:DNA-binding transcription factor activity"/>
    <property type="evidence" value="ECO:0007669"/>
    <property type="project" value="InterPro"/>
</dbReference>
<dbReference type="PROSITE" id="PS50931">
    <property type="entry name" value="HTH_LYSR"/>
    <property type="match status" value="1"/>
</dbReference>
<organism evidence="6 7">
    <name type="scientific">Methylomonas methanica (strain DSM 25384 / MC09)</name>
    <dbReference type="NCBI Taxonomy" id="857087"/>
    <lineage>
        <taxon>Bacteria</taxon>
        <taxon>Pseudomonadati</taxon>
        <taxon>Pseudomonadota</taxon>
        <taxon>Gammaproteobacteria</taxon>
        <taxon>Methylococcales</taxon>
        <taxon>Methylococcaceae</taxon>
        <taxon>Methylomonas</taxon>
    </lineage>
</organism>
<evidence type="ECO:0000313" key="7">
    <source>
        <dbReference type="Proteomes" id="UP000008888"/>
    </source>
</evidence>
<dbReference type="KEGG" id="mmt:Metme_0656"/>
<dbReference type="HOGENOM" id="CLU_039613_6_4_6"/>
<dbReference type="RefSeq" id="WP_013817370.1">
    <property type="nucleotide sequence ID" value="NC_015572.1"/>
</dbReference>